<evidence type="ECO:0000256" key="1">
    <source>
        <dbReference type="SAM" id="MobiDB-lite"/>
    </source>
</evidence>
<protein>
    <recommendedName>
        <fullName evidence="4">NRDE family protein</fullName>
    </recommendedName>
</protein>
<proteinExistence type="predicted"/>
<evidence type="ECO:0008006" key="4">
    <source>
        <dbReference type="Google" id="ProtNLM"/>
    </source>
</evidence>
<dbReference type="InterPro" id="IPR008551">
    <property type="entry name" value="TANGO2"/>
</dbReference>
<dbReference type="AlphaFoldDB" id="A0A7W7GBI5"/>
<comment type="caution">
    <text evidence="2">The sequence shown here is derived from an EMBL/GenBank/DDBJ whole genome shotgun (WGS) entry which is preliminary data.</text>
</comment>
<evidence type="ECO:0000313" key="2">
    <source>
        <dbReference type="EMBL" id="MBB4703522.1"/>
    </source>
</evidence>
<sequence length="252" mass="26580">MCTVVISFLPDADTPVVLAGVRDEVLTRPWEAPAAHWPGFPGLYGGRDLEAGGTWLAADPAAPRVAALLNGRGALAAPERRRSRGGLPLRAAASGALPDVDLSHYDPFHLLVAEPAGVRMWSWDGAALTEDKLPEGTHVIVNAGREPGEGGPRAAYFRPRFAAAPRPSARDASGDSWEGWRTLAAGAGLPVTDPRALVVRQELPGGRMWGTTSVTLVALAPDALRYEFLPWPDGRPGAPTARGTWSPVPVTA</sequence>
<reference evidence="2 3" key="1">
    <citation type="submission" date="2020-08" db="EMBL/GenBank/DDBJ databases">
        <title>Sequencing the genomes of 1000 actinobacteria strains.</title>
        <authorList>
            <person name="Klenk H.-P."/>
        </authorList>
    </citation>
    <scope>NUCLEOTIDE SEQUENCE [LARGE SCALE GENOMIC DNA]</scope>
    <source>
        <strain evidence="2 3">DSM 45784</strain>
    </source>
</reference>
<dbReference type="PANTHER" id="PTHR17985:SF8">
    <property type="entry name" value="TRANSPORT AND GOLGI ORGANIZATION PROTEIN 2 HOMOLOG"/>
    <property type="match status" value="1"/>
</dbReference>
<dbReference type="Pfam" id="PF05742">
    <property type="entry name" value="TANGO2"/>
    <property type="match status" value="1"/>
</dbReference>
<dbReference type="Proteomes" id="UP000542210">
    <property type="component" value="Unassembled WGS sequence"/>
</dbReference>
<evidence type="ECO:0000313" key="3">
    <source>
        <dbReference type="Proteomes" id="UP000542210"/>
    </source>
</evidence>
<feature type="region of interest" description="Disordered" evidence="1">
    <location>
        <begin position="233"/>
        <end position="252"/>
    </location>
</feature>
<dbReference type="EMBL" id="JACHND010000001">
    <property type="protein sequence ID" value="MBB4703522.1"/>
    <property type="molecule type" value="Genomic_DNA"/>
</dbReference>
<organism evidence="2 3">
    <name type="scientific">Sphaerisporangium siamense</name>
    <dbReference type="NCBI Taxonomy" id="795645"/>
    <lineage>
        <taxon>Bacteria</taxon>
        <taxon>Bacillati</taxon>
        <taxon>Actinomycetota</taxon>
        <taxon>Actinomycetes</taxon>
        <taxon>Streptosporangiales</taxon>
        <taxon>Streptosporangiaceae</taxon>
        <taxon>Sphaerisporangium</taxon>
    </lineage>
</organism>
<name>A0A7W7GBI5_9ACTN</name>
<gene>
    <name evidence="2" type="ORF">BJ982_005066</name>
</gene>
<dbReference type="RefSeq" id="WP_184884003.1">
    <property type="nucleotide sequence ID" value="NZ_BOOV01000028.1"/>
</dbReference>
<accession>A0A7W7GBI5</accession>
<keyword evidence="3" id="KW-1185">Reference proteome</keyword>
<dbReference type="PANTHER" id="PTHR17985">
    <property type="entry name" value="SER/THR-RICH PROTEIN T10 IN DGCR REGION"/>
    <property type="match status" value="1"/>
</dbReference>